<comment type="cofactor">
    <cofactor evidence="13 16">
        <name>Ca(2+)</name>
        <dbReference type="ChEBI" id="CHEBI:29108"/>
    </cofactor>
    <text evidence="13 16">Binds 2 calcium ions per subunit.</text>
</comment>
<organism evidence="18 19">
    <name type="scientific">Saponaria officinalis</name>
    <name type="common">Common soapwort</name>
    <name type="synonym">Lychnis saponaria</name>
    <dbReference type="NCBI Taxonomy" id="3572"/>
    <lineage>
        <taxon>Eukaryota</taxon>
        <taxon>Viridiplantae</taxon>
        <taxon>Streptophyta</taxon>
        <taxon>Embryophyta</taxon>
        <taxon>Tracheophyta</taxon>
        <taxon>Spermatophyta</taxon>
        <taxon>Magnoliopsida</taxon>
        <taxon>eudicotyledons</taxon>
        <taxon>Gunneridae</taxon>
        <taxon>Pentapetalae</taxon>
        <taxon>Caryophyllales</taxon>
        <taxon>Caryophyllaceae</taxon>
        <taxon>Caryophylleae</taxon>
        <taxon>Saponaria</taxon>
    </lineage>
</organism>
<comment type="function">
    <text evidence="2">Removal of H(2)O(2), oxidation of toxic reductants, biosynthesis and degradation of lignin, suberization, auxin catabolism, response to environmental stresses such as wounding, pathogen attack and oxidative stress. These functions might be dependent on each isozyme/isoform in each plant tissue.</text>
</comment>
<keyword evidence="10 15" id="KW-1015">Disulfide bond</keyword>
<comment type="subcellular location">
    <subcellularLocation>
        <location evidence="16">Secreted</location>
    </subcellularLocation>
</comment>
<comment type="caution">
    <text evidence="18">The sequence shown here is derived from an EMBL/GenBank/DDBJ whole genome shotgun (WGS) entry which is preliminary data.</text>
</comment>
<evidence type="ECO:0000256" key="10">
    <source>
        <dbReference type="ARBA" id="ARBA00023157"/>
    </source>
</evidence>
<feature type="binding site" evidence="13">
    <location>
        <position position="73"/>
    </location>
    <ligand>
        <name>Ca(2+)</name>
        <dbReference type="ChEBI" id="CHEBI:29108"/>
        <label>1</label>
    </ligand>
</feature>
<feature type="binding site" evidence="13">
    <location>
        <position position="79"/>
    </location>
    <ligand>
        <name>Ca(2+)</name>
        <dbReference type="ChEBI" id="CHEBI:29108"/>
        <label>1</label>
    </ligand>
</feature>
<keyword evidence="7 13" id="KW-0106">Calcium</keyword>
<dbReference type="InterPro" id="IPR010255">
    <property type="entry name" value="Haem_peroxidase_sf"/>
</dbReference>
<dbReference type="PRINTS" id="PR00458">
    <property type="entry name" value="PEROXIDASE"/>
</dbReference>
<dbReference type="PRINTS" id="PR00461">
    <property type="entry name" value="PLPEROXIDASE"/>
</dbReference>
<evidence type="ECO:0000256" key="6">
    <source>
        <dbReference type="ARBA" id="ARBA00022723"/>
    </source>
</evidence>
<evidence type="ECO:0000256" key="11">
    <source>
        <dbReference type="ARBA" id="ARBA00023180"/>
    </source>
</evidence>
<dbReference type="GO" id="GO:0042744">
    <property type="term" value="P:hydrogen peroxide catabolic process"/>
    <property type="evidence" value="ECO:0007669"/>
    <property type="project" value="UniProtKB-KW"/>
</dbReference>
<dbReference type="Gene3D" id="1.10.520.10">
    <property type="match status" value="1"/>
</dbReference>
<comment type="catalytic activity">
    <reaction evidence="1 16">
        <text>2 a phenolic donor + H2O2 = 2 a phenolic radical donor + 2 H2O</text>
        <dbReference type="Rhea" id="RHEA:56136"/>
        <dbReference type="ChEBI" id="CHEBI:15377"/>
        <dbReference type="ChEBI" id="CHEBI:16240"/>
        <dbReference type="ChEBI" id="CHEBI:139520"/>
        <dbReference type="ChEBI" id="CHEBI:139521"/>
        <dbReference type="EC" id="1.11.1.7"/>
    </reaction>
</comment>
<feature type="binding site" evidence="13">
    <location>
        <position position="71"/>
    </location>
    <ligand>
        <name>Ca(2+)</name>
        <dbReference type="ChEBI" id="CHEBI:29108"/>
        <label>1</label>
    </ligand>
</feature>
<evidence type="ECO:0000313" key="19">
    <source>
        <dbReference type="Proteomes" id="UP001443914"/>
    </source>
</evidence>
<keyword evidence="16" id="KW-0732">Signal</keyword>
<proteinExistence type="inferred from homology"/>
<dbReference type="FunFam" id="1.10.420.10:FF:000006">
    <property type="entry name" value="Peroxidase"/>
    <property type="match status" value="1"/>
</dbReference>
<evidence type="ECO:0000256" key="15">
    <source>
        <dbReference type="PIRSR" id="PIRSR600823-5"/>
    </source>
</evidence>
<protein>
    <recommendedName>
        <fullName evidence="3 16">Peroxidase</fullName>
        <ecNumber evidence="3 16">1.11.1.7</ecNumber>
    </recommendedName>
</protein>
<dbReference type="GO" id="GO:0005576">
    <property type="term" value="C:extracellular region"/>
    <property type="evidence" value="ECO:0007669"/>
    <property type="project" value="UniProtKB-SubCell"/>
</dbReference>
<keyword evidence="9 13" id="KW-0408">Iron</keyword>
<keyword evidence="8 16" id="KW-0560">Oxidoreductase</keyword>
<evidence type="ECO:0000256" key="13">
    <source>
        <dbReference type="PIRSR" id="PIRSR600823-3"/>
    </source>
</evidence>
<feature type="disulfide bond" evidence="15">
    <location>
        <begin position="181"/>
        <end position="213"/>
    </location>
</feature>
<comment type="similarity">
    <text evidence="16">Belongs to the peroxidase family. Classical plant (class III) peroxidase subfamily.</text>
</comment>
<dbReference type="Gene3D" id="1.10.420.10">
    <property type="entry name" value="Peroxidase, domain 2"/>
    <property type="match status" value="1"/>
</dbReference>
<feature type="chain" id="PRO_5043088399" description="Peroxidase" evidence="16">
    <location>
        <begin position="24"/>
        <end position="310"/>
    </location>
</feature>
<feature type="binding site" evidence="13">
    <location>
        <position position="232"/>
    </location>
    <ligand>
        <name>Ca(2+)</name>
        <dbReference type="ChEBI" id="CHEBI:29108"/>
        <label>2</label>
    </ligand>
</feature>
<dbReference type="Proteomes" id="UP001443914">
    <property type="component" value="Unassembled WGS sequence"/>
</dbReference>
<dbReference type="InterPro" id="IPR033905">
    <property type="entry name" value="Secretory_peroxidase"/>
</dbReference>
<dbReference type="Pfam" id="PF00141">
    <property type="entry name" value="peroxidase"/>
    <property type="match status" value="1"/>
</dbReference>
<feature type="disulfide bond" evidence="15">
    <location>
        <begin position="34"/>
        <end position="106"/>
    </location>
</feature>
<feature type="signal peptide" evidence="16">
    <location>
        <begin position="1"/>
        <end position="23"/>
    </location>
</feature>
<dbReference type="PROSITE" id="PS00436">
    <property type="entry name" value="PEROXIDASE_2"/>
    <property type="match status" value="1"/>
</dbReference>
<evidence type="ECO:0000256" key="2">
    <source>
        <dbReference type="ARBA" id="ARBA00002322"/>
    </source>
</evidence>
<evidence type="ECO:0000256" key="12">
    <source>
        <dbReference type="PIRSR" id="PIRSR600823-1"/>
    </source>
</evidence>
<keyword evidence="16" id="KW-0376">Hydrogen peroxide</keyword>
<dbReference type="InterPro" id="IPR002016">
    <property type="entry name" value="Haem_peroxidase"/>
</dbReference>
<gene>
    <name evidence="18" type="ORF">RND81_12G144300</name>
</gene>
<dbReference type="GO" id="GO:0046872">
    <property type="term" value="F:metal ion binding"/>
    <property type="evidence" value="ECO:0007669"/>
    <property type="project" value="UniProtKB-UniRule"/>
</dbReference>
<feature type="binding site" evidence="13">
    <location>
        <position position="69"/>
    </location>
    <ligand>
        <name>Ca(2+)</name>
        <dbReference type="ChEBI" id="CHEBI:29108"/>
        <label>1</label>
    </ligand>
</feature>
<keyword evidence="5 16" id="KW-0349">Heme</keyword>
<dbReference type="CDD" id="cd00693">
    <property type="entry name" value="secretory_peroxidase"/>
    <property type="match status" value="1"/>
</dbReference>
<feature type="disulfide bond" evidence="15">
    <location>
        <begin position="112"/>
        <end position="305"/>
    </location>
</feature>
<evidence type="ECO:0000256" key="3">
    <source>
        <dbReference type="ARBA" id="ARBA00012313"/>
    </source>
</evidence>
<name>A0AAW1HAM8_SAPOF</name>
<dbReference type="GO" id="GO:0140825">
    <property type="term" value="F:lactoperoxidase activity"/>
    <property type="evidence" value="ECO:0007669"/>
    <property type="project" value="UniProtKB-EC"/>
</dbReference>
<dbReference type="EMBL" id="JBDFQZ010000012">
    <property type="protein sequence ID" value="KAK9673080.1"/>
    <property type="molecule type" value="Genomic_DNA"/>
</dbReference>
<keyword evidence="11" id="KW-0325">Glycoprotein</keyword>
<dbReference type="GO" id="GO:0020037">
    <property type="term" value="F:heme binding"/>
    <property type="evidence" value="ECO:0007669"/>
    <property type="project" value="UniProtKB-UniRule"/>
</dbReference>
<evidence type="ECO:0000259" key="17">
    <source>
        <dbReference type="PROSITE" id="PS50873"/>
    </source>
</evidence>
<sequence length="310" mass="34127">MMRNLTLLAILLMFLLSSKHIEADLRVGFYHDKCPSAEAIIRYEVSIAFSSNRGIAPGLVRLHFHNCFVRDQSLTNQAEKDGPPNGISSRGLEVIDNAKARLEASCKGTVSCADILAYAARDSIVLTGGLYWDVPAGRRDGRISNASETVDIADKGLSQDDMVALLGMSEVHAHTIGRSHCTSFANRLYSFNSTTSQDPKLNPVLAQFLKQQCPRNAQGAVSQTDVVFMNPTPNLMDSSYYGNLFQRNGLFTSDQTLLDSQKTTRQVAFYAAQGLAWQINFVQAMIKMSQIQVLTGTQGEIRVNCRVINP</sequence>
<evidence type="ECO:0000256" key="1">
    <source>
        <dbReference type="ARBA" id="ARBA00000189"/>
    </source>
</evidence>
<dbReference type="InterPro" id="IPR000823">
    <property type="entry name" value="Peroxidase_pln"/>
</dbReference>
<evidence type="ECO:0000256" key="8">
    <source>
        <dbReference type="ARBA" id="ARBA00023002"/>
    </source>
</evidence>
<evidence type="ECO:0000256" key="5">
    <source>
        <dbReference type="ARBA" id="ARBA00022617"/>
    </source>
</evidence>
<feature type="domain" description="Plant heme peroxidase family profile" evidence="17">
    <location>
        <begin position="24"/>
        <end position="309"/>
    </location>
</feature>
<feature type="binding site" evidence="13">
    <location>
        <position position="237"/>
    </location>
    <ligand>
        <name>Ca(2+)</name>
        <dbReference type="ChEBI" id="CHEBI:29108"/>
        <label>2</label>
    </ligand>
</feature>
<feature type="binding site" evidence="13">
    <location>
        <position position="175"/>
    </location>
    <ligand>
        <name>Ca(2+)</name>
        <dbReference type="ChEBI" id="CHEBI:29108"/>
        <label>2</label>
    </ligand>
</feature>
<evidence type="ECO:0000256" key="4">
    <source>
        <dbReference type="ARBA" id="ARBA00022559"/>
    </source>
</evidence>
<evidence type="ECO:0000256" key="7">
    <source>
        <dbReference type="ARBA" id="ARBA00022837"/>
    </source>
</evidence>
<feature type="binding site" description="axial binding residue" evidence="13">
    <location>
        <position position="174"/>
    </location>
    <ligand>
        <name>heme b</name>
        <dbReference type="ChEBI" id="CHEBI:60344"/>
    </ligand>
    <ligandPart>
        <name>Fe</name>
        <dbReference type="ChEBI" id="CHEBI:18248"/>
    </ligandPart>
</feature>
<keyword evidence="19" id="KW-1185">Reference proteome</keyword>
<evidence type="ECO:0000256" key="14">
    <source>
        <dbReference type="PIRSR" id="PIRSR600823-4"/>
    </source>
</evidence>
<dbReference type="InterPro" id="IPR019794">
    <property type="entry name" value="Peroxidases_AS"/>
</dbReference>
<feature type="site" description="Transition state stabilizer" evidence="14">
    <location>
        <position position="61"/>
    </location>
</feature>
<evidence type="ECO:0000256" key="16">
    <source>
        <dbReference type="RuleBase" id="RU362060"/>
    </source>
</evidence>
<keyword evidence="16" id="KW-0964">Secreted</keyword>
<dbReference type="PROSITE" id="PS50873">
    <property type="entry name" value="PEROXIDASE_4"/>
    <property type="match status" value="1"/>
</dbReference>
<comment type="cofactor">
    <cofactor evidence="13 16">
        <name>heme b</name>
        <dbReference type="ChEBI" id="CHEBI:60344"/>
    </cofactor>
    <text evidence="13 16">Binds 1 heme b (iron(II)-protoporphyrin IX) group per subunit.</text>
</comment>
<reference evidence="18" key="1">
    <citation type="submission" date="2024-03" db="EMBL/GenBank/DDBJ databases">
        <title>WGS assembly of Saponaria officinalis var. Norfolk2.</title>
        <authorList>
            <person name="Jenkins J."/>
            <person name="Shu S."/>
            <person name="Grimwood J."/>
            <person name="Barry K."/>
            <person name="Goodstein D."/>
            <person name="Schmutz J."/>
            <person name="Leebens-Mack J."/>
            <person name="Osbourn A."/>
        </authorList>
    </citation>
    <scope>NUCLEOTIDE SEQUENCE [LARGE SCALE GENOMIC DNA]</scope>
    <source>
        <strain evidence="18">JIC</strain>
    </source>
</reference>
<dbReference type="SUPFAM" id="SSF48113">
    <property type="entry name" value="Heme-dependent peroxidases"/>
    <property type="match status" value="1"/>
</dbReference>
<dbReference type="AlphaFoldDB" id="A0AAW1HAM8"/>
<keyword evidence="4 16" id="KW-0575">Peroxidase</keyword>
<feature type="active site" description="Proton acceptor" evidence="12">
    <location>
        <position position="65"/>
    </location>
</feature>
<dbReference type="EC" id="1.11.1.7" evidence="3 16"/>
<evidence type="ECO:0000313" key="18">
    <source>
        <dbReference type="EMBL" id="KAK9673080.1"/>
    </source>
</evidence>
<evidence type="ECO:0000256" key="9">
    <source>
        <dbReference type="ARBA" id="ARBA00023004"/>
    </source>
</evidence>
<accession>A0AAW1HAM8</accession>
<dbReference type="PANTHER" id="PTHR31235">
    <property type="entry name" value="PEROXIDASE 25-RELATED"/>
    <property type="match status" value="1"/>
</dbReference>
<dbReference type="GO" id="GO:0006979">
    <property type="term" value="P:response to oxidative stress"/>
    <property type="evidence" value="ECO:0007669"/>
    <property type="project" value="UniProtKB-UniRule"/>
</dbReference>
<keyword evidence="6 13" id="KW-0479">Metal-binding</keyword>